<comment type="caution">
    <text evidence="8">The sequence shown here is derived from an EMBL/GenBank/DDBJ whole genome shotgun (WGS) entry which is preliminary data.</text>
</comment>
<dbReference type="InterPro" id="IPR033749">
    <property type="entry name" value="Polyprenyl_synt_CS"/>
</dbReference>
<keyword evidence="6" id="KW-0414">Isoprene biosynthesis</keyword>
<dbReference type="SFLD" id="SFLDG01017">
    <property type="entry name" value="Polyprenyl_Transferase_Like"/>
    <property type="match status" value="1"/>
</dbReference>
<keyword evidence="9" id="KW-1185">Reference proteome</keyword>
<evidence type="ECO:0000313" key="9">
    <source>
        <dbReference type="Proteomes" id="UP001522905"/>
    </source>
</evidence>
<reference evidence="8 9" key="1">
    <citation type="submission" date="2021-11" db="EMBL/GenBank/DDBJ databases">
        <title>Comparative genomics of bee honey and flower isolates.</title>
        <authorList>
            <person name="Bechtner J.D."/>
            <person name="Gallus M.K."/>
            <person name="Ehrmann M."/>
        </authorList>
    </citation>
    <scope>NUCLEOTIDE SEQUENCE [LARGE SCALE GENOMIC DNA]</scope>
    <source>
        <strain evidence="8 9">M161</strain>
    </source>
</reference>
<dbReference type="PANTHER" id="PTHR43281">
    <property type="entry name" value="FARNESYL DIPHOSPHATE SYNTHASE"/>
    <property type="match status" value="1"/>
</dbReference>
<dbReference type="PROSITE" id="PS00444">
    <property type="entry name" value="POLYPRENYL_SYNTHASE_2"/>
    <property type="match status" value="1"/>
</dbReference>
<sequence length="295" mass="32733">MSSKEILNQFEQTYLNDINLFLSDNLSNFVSQSTLQKSMRYSLLAGGKRLRPILTLAVLDAFNVKCNHDLLKVACAVELLHTYSLIHDDLPAMDNDNLRRNKPTNHRIFGPGMATLAGDGLLTLSFEWLTDNELSYEKQAKLVLALSKAAGPSGMVAGQASDIEYENHKLNLSQLQTLHANKTGALIHYAVDAGLIIASDNAQLNHLLLSFADDFGLAFQIYDDILDRTATVKELGKPVSQDGIKNTYPNLLGLSNSIEKLKETILHGKKQLEIANTEYSLDVSILQSFFSYFKI</sequence>
<dbReference type="SUPFAM" id="SSF48576">
    <property type="entry name" value="Terpenoid synthases"/>
    <property type="match status" value="1"/>
</dbReference>
<dbReference type="InterPro" id="IPR053378">
    <property type="entry name" value="Prenyl_diphosphate_synthase"/>
</dbReference>
<dbReference type="NCBIfam" id="NF045485">
    <property type="entry name" value="FPPsyn"/>
    <property type="match status" value="1"/>
</dbReference>
<dbReference type="CDD" id="cd00685">
    <property type="entry name" value="Trans_IPPS_HT"/>
    <property type="match status" value="1"/>
</dbReference>
<dbReference type="InterPro" id="IPR000092">
    <property type="entry name" value="Polyprenyl_synt"/>
</dbReference>
<evidence type="ECO:0000256" key="7">
    <source>
        <dbReference type="RuleBase" id="RU004466"/>
    </source>
</evidence>
<name>A0ABT0I172_9LACO</name>
<dbReference type="InterPro" id="IPR008949">
    <property type="entry name" value="Isoprenoid_synthase_dom_sf"/>
</dbReference>
<dbReference type="Pfam" id="PF00348">
    <property type="entry name" value="polyprenyl_synt"/>
    <property type="match status" value="1"/>
</dbReference>
<dbReference type="SFLD" id="SFLDS00005">
    <property type="entry name" value="Isoprenoid_Synthase_Type_I"/>
    <property type="match status" value="1"/>
</dbReference>
<keyword evidence="3 7" id="KW-0808">Transferase</keyword>
<evidence type="ECO:0000256" key="1">
    <source>
        <dbReference type="ARBA" id="ARBA00001946"/>
    </source>
</evidence>
<evidence type="ECO:0000256" key="3">
    <source>
        <dbReference type="ARBA" id="ARBA00022679"/>
    </source>
</evidence>
<evidence type="ECO:0000256" key="6">
    <source>
        <dbReference type="ARBA" id="ARBA00023229"/>
    </source>
</evidence>
<evidence type="ECO:0000256" key="4">
    <source>
        <dbReference type="ARBA" id="ARBA00022723"/>
    </source>
</evidence>
<evidence type="ECO:0000256" key="2">
    <source>
        <dbReference type="ARBA" id="ARBA00006706"/>
    </source>
</evidence>
<evidence type="ECO:0000256" key="5">
    <source>
        <dbReference type="ARBA" id="ARBA00022842"/>
    </source>
</evidence>
<comment type="cofactor">
    <cofactor evidence="1">
        <name>Mg(2+)</name>
        <dbReference type="ChEBI" id="CHEBI:18420"/>
    </cofactor>
</comment>
<proteinExistence type="inferred from homology"/>
<accession>A0ABT0I172</accession>
<dbReference type="EMBL" id="JAJIAO010000001">
    <property type="protein sequence ID" value="MCK8624174.1"/>
    <property type="molecule type" value="Genomic_DNA"/>
</dbReference>
<gene>
    <name evidence="8" type="ORF">LNP07_01365</name>
</gene>
<protein>
    <submittedName>
        <fullName evidence="8">Polyprenyl synthetase family protein</fullName>
    </submittedName>
</protein>
<dbReference type="Proteomes" id="UP001522905">
    <property type="component" value="Unassembled WGS sequence"/>
</dbReference>
<dbReference type="Gene3D" id="1.10.600.10">
    <property type="entry name" value="Farnesyl Diphosphate Synthase"/>
    <property type="match status" value="1"/>
</dbReference>
<keyword evidence="5" id="KW-0460">Magnesium</keyword>
<organism evidence="8 9">
    <name type="scientific">Apilactobacillus xinyiensis</name>
    <dbReference type="NCBI Taxonomy" id="2841032"/>
    <lineage>
        <taxon>Bacteria</taxon>
        <taxon>Bacillati</taxon>
        <taxon>Bacillota</taxon>
        <taxon>Bacilli</taxon>
        <taxon>Lactobacillales</taxon>
        <taxon>Lactobacillaceae</taxon>
        <taxon>Apilactobacillus</taxon>
    </lineage>
</organism>
<keyword evidence="4" id="KW-0479">Metal-binding</keyword>
<dbReference type="RefSeq" id="WP_248601435.1">
    <property type="nucleotide sequence ID" value="NZ_JAJIAO010000001.1"/>
</dbReference>
<comment type="similarity">
    <text evidence="2 7">Belongs to the FPP/GGPP synthase family.</text>
</comment>
<evidence type="ECO:0000313" key="8">
    <source>
        <dbReference type="EMBL" id="MCK8624174.1"/>
    </source>
</evidence>
<dbReference type="PANTHER" id="PTHR43281:SF1">
    <property type="entry name" value="FARNESYL DIPHOSPHATE SYNTHASE"/>
    <property type="match status" value="1"/>
</dbReference>